<feature type="transmembrane region" description="Helical" evidence="5">
    <location>
        <begin position="160"/>
        <end position="176"/>
    </location>
</feature>
<dbReference type="PANTHER" id="PTHR37422:SF17">
    <property type="entry name" value="O-ANTIGEN LIGASE"/>
    <property type="match status" value="1"/>
</dbReference>
<keyword evidence="7" id="KW-0436">Ligase</keyword>
<feature type="transmembrane region" description="Helical" evidence="5">
    <location>
        <begin position="313"/>
        <end position="336"/>
    </location>
</feature>
<dbReference type="GO" id="GO:0016874">
    <property type="term" value="F:ligase activity"/>
    <property type="evidence" value="ECO:0007669"/>
    <property type="project" value="UniProtKB-KW"/>
</dbReference>
<evidence type="ECO:0000256" key="3">
    <source>
        <dbReference type="ARBA" id="ARBA00022989"/>
    </source>
</evidence>
<comment type="subcellular location">
    <subcellularLocation>
        <location evidence="1">Membrane</location>
        <topology evidence="1">Multi-pass membrane protein</topology>
    </subcellularLocation>
</comment>
<keyword evidence="2 5" id="KW-0812">Transmembrane</keyword>
<dbReference type="EMBL" id="BAABHD010000032">
    <property type="protein sequence ID" value="GAA4460340.1"/>
    <property type="molecule type" value="Genomic_DNA"/>
</dbReference>
<feature type="transmembrane region" description="Helical" evidence="5">
    <location>
        <begin position="68"/>
        <end position="85"/>
    </location>
</feature>
<keyword evidence="8" id="KW-1185">Reference proteome</keyword>
<feature type="transmembrane region" description="Helical" evidence="5">
    <location>
        <begin position="188"/>
        <end position="219"/>
    </location>
</feature>
<evidence type="ECO:0000256" key="5">
    <source>
        <dbReference type="SAM" id="Phobius"/>
    </source>
</evidence>
<evidence type="ECO:0000256" key="1">
    <source>
        <dbReference type="ARBA" id="ARBA00004141"/>
    </source>
</evidence>
<dbReference type="Proteomes" id="UP001501175">
    <property type="component" value="Unassembled WGS sequence"/>
</dbReference>
<reference evidence="8" key="1">
    <citation type="journal article" date="2019" name="Int. J. Syst. Evol. Microbiol.">
        <title>The Global Catalogue of Microorganisms (GCM) 10K type strain sequencing project: providing services to taxonomists for standard genome sequencing and annotation.</title>
        <authorList>
            <consortium name="The Broad Institute Genomics Platform"/>
            <consortium name="The Broad Institute Genome Sequencing Center for Infectious Disease"/>
            <person name="Wu L."/>
            <person name="Ma J."/>
        </authorList>
    </citation>
    <scope>NUCLEOTIDE SEQUENCE [LARGE SCALE GENOMIC DNA]</scope>
    <source>
        <strain evidence="8">JCM 17927</strain>
    </source>
</reference>
<feature type="transmembrane region" description="Helical" evidence="5">
    <location>
        <begin position="271"/>
        <end position="293"/>
    </location>
</feature>
<dbReference type="InterPro" id="IPR007016">
    <property type="entry name" value="O-antigen_ligase-rel_domated"/>
</dbReference>
<organism evidence="7 8">
    <name type="scientific">Nibrella saemangeumensis</name>
    <dbReference type="NCBI Taxonomy" id="1084526"/>
    <lineage>
        <taxon>Bacteria</taxon>
        <taxon>Pseudomonadati</taxon>
        <taxon>Bacteroidota</taxon>
        <taxon>Cytophagia</taxon>
        <taxon>Cytophagales</taxon>
        <taxon>Spirosomataceae</taxon>
        <taxon>Nibrella</taxon>
    </lineage>
</organism>
<name>A0ABP8N4M3_9BACT</name>
<accession>A0ABP8N4M3</accession>
<dbReference type="InterPro" id="IPR051533">
    <property type="entry name" value="WaaL-like"/>
</dbReference>
<proteinExistence type="predicted"/>
<feature type="transmembrane region" description="Helical" evidence="5">
    <location>
        <begin position="356"/>
        <end position="375"/>
    </location>
</feature>
<dbReference type="PANTHER" id="PTHR37422">
    <property type="entry name" value="TEICHURONIC ACID BIOSYNTHESIS PROTEIN TUAE"/>
    <property type="match status" value="1"/>
</dbReference>
<comment type="caution">
    <text evidence="7">The sequence shown here is derived from an EMBL/GenBank/DDBJ whole genome shotgun (WGS) entry which is preliminary data.</text>
</comment>
<sequence length="407" mass="46832">MEYCINIILLYLLSGAILSHLTDESNPDVKSSAGGLVQMLWYVSYGVFVLLITKVLPRFTRILRRNKLILVLAALTTVSMFWSQVPDVSARRVLSFMMCLIYSFYLALRFNKGQLLVMFYHLAILILVSSLLSILFMPAYGIAQGVHEGSWRGVYFHKNGLGRISSISCVSTYFYIRSIRTRKWLPYVVLLGMVLLVVQSDSATSLVILFILYCLYRLLRWTTAKFDQKRLAITILSFAVIVVLLPISFYYIELLFSAIGRDTSFTGRIPLWLLAFEYIGKAPLLGYGYSAFWMPEVLENSLWLRTEWNPQQAHNGFIDVMLQLGLVGLSLFLVILYKAWKLNYRSIRQDPTEYNYWGIILVGFTILFSLTETFLLKHNNIYWVIFLTMSIDNSLAKKRPALYKSAS</sequence>
<evidence type="ECO:0000256" key="4">
    <source>
        <dbReference type="ARBA" id="ARBA00023136"/>
    </source>
</evidence>
<feature type="transmembrane region" description="Helical" evidence="5">
    <location>
        <begin position="91"/>
        <end position="108"/>
    </location>
</feature>
<protein>
    <submittedName>
        <fullName evidence="7">O-antigen ligase family protein</fullName>
    </submittedName>
</protein>
<feature type="transmembrane region" description="Helical" evidence="5">
    <location>
        <begin position="39"/>
        <end position="56"/>
    </location>
</feature>
<evidence type="ECO:0000313" key="8">
    <source>
        <dbReference type="Proteomes" id="UP001501175"/>
    </source>
</evidence>
<feature type="domain" description="O-antigen ligase-related" evidence="6">
    <location>
        <begin position="189"/>
        <end position="333"/>
    </location>
</feature>
<feature type="transmembrane region" description="Helical" evidence="5">
    <location>
        <begin position="231"/>
        <end position="251"/>
    </location>
</feature>
<keyword evidence="4 5" id="KW-0472">Membrane</keyword>
<gene>
    <name evidence="7" type="ORF">GCM10023189_35310</name>
</gene>
<feature type="transmembrane region" description="Helical" evidence="5">
    <location>
        <begin position="115"/>
        <end position="140"/>
    </location>
</feature>
<evidence type="ECO:0000313" key="7">
    <source>
        <dbReference type="EMBL" id="GAA4460340.1"/>
    </source>
</evidence>
<keyword evidence="3 5" id="KW-1133">Transmembrane helix</keyword>
<evidence type="ECO:0000256" key="2">
    <source>
        <dbReference type="ARBA" id="ARBA00022692"/>
    </source>
</evidence>
<evidence type="ECO:0000259" key="6">
    <source>
        <dbReference type="Pfam" id="PF04932"/>
    </source>
</evidence>
<dbReference type="Pfam" id="PF04932">
    <property type="entry name" value="Wzy_C"/>
    <property type="match status" value="1"/>
</dbReference>